<organism evidence="2 3">
    <name type="scientific">Streptomyces qaidamensis</name>
    <dbReference type="NCBI Taxonomy" id="1783515"/>
    <lineage>
        <taxon>Bacteria</taxon>
        <taxon>Bacillati</taxon>
        <taxon>Actinomycetota</taxon>
        <taxon>Actinomycetes</taxon>
        <taxon>Kitasatosporales</taxon>
        <taxon>Streptomycetaceae</taxon>
        <taxon>Streptomyces</taxon>
        <taxon>Streptomyces aurantiacus group</taxon>
    </lineage>
</organism>
<evidence type="ECO:0000313" key="3">
    <source>
        <dbReference type="Proteomes" id="UP000076096"/>
    </source>
</evidence>
<sequence>MGLDLADGEPAVSKRSGLDRQGLRHDGLASPDATALACGLQSILRLLDDVAAPVFSEREGKVEDEGSFLVLASRDALQHLDGDAALEEVVEDDESFEEVAAEAVDFLEQSMSPSRKYSMAALSPGRSSAVSLPLIFSSKTLRQIGSRASCCRWTFCLSLLTRTRPTKGQLWGCLGGGGRCIRAGRDGVAGSGDGVAGICDSIAGRCSFLLVGAFRVLPVNGLVKLLRSCSA</sequence>
<accession>A0A143BW81</accession>
<name>A0A143BW81_9ACTN</name>
<keyword evidence="3" id="KW-1185">Reference proteome</keyword>
<protein>
    <submittedName>
        <fullName evidence="2">Uncharacterized protein</fullName>
    </submittedName>
</protein>
<evidence type="ECO:0000256" key="1">
    <source>
        <dbReference type="SAM" id="MobiDB-lite"/>
    </source>
</evidence>
<proteinExistence type="predicted"/>
<evidence type="ECO:0000313" key="2">
    <source>
        <dbReference type="EMBL" id="AMW09170.1"/>
    </source>
</evidence>
<gene>
    <name evidence="2" type="ORF">A4E84_06485</name>
</gene>
<dbReference type="Proteomes" id="UP000076096">
    <property type="component" value="Chromosome"/>
</dbReference>
<feature type="region of interest" description="Disordered" evidence="1">
    <location>
        <begin position="1"/>
        <end position="25"/>
    </location>
</feature>
<feature type="compositionally biased region" description="Basic and acidic residues" evidence="1">
    <location>
        <begin position="16"/>
        <end position="25"/>
    </location>
</feature>
<reference evidence="3" key="1">
    <citation type="submission" date="2016-04" db="EMBL/GenBank/DDBJ databases">
        <authorList>
            <person name="Zhang B."/>
        </authorList>
    </citation>
    <scope>NUCLEOTIDE SEQUENCE [LARGE SCALE GENOMIC DNA]</scope>
    <source>
        <strain evidence="3">S10</strain>
    </source>
</reference>
<dbReference type="AlphaFoldDB" id="A0A143BW81"/>
<dbReference type="EMBL" id="CP015098">
    <property type="protein sequence ID" value="AMW09170.1"/>
    <property type="molecule type" value="Genomic_DNA"/>
</dbReference>
<dbReference type="KEGG" id="stsi:A4E84_06485"/>